<dbReference type="AlphaFoldDB" id="A0A9P7NC40"/>
<feature type="compositionally biased region" description="Basic and acidic residues" evidence="1">
    <location>
        <begin position="47"/>
        <end position="64"/>
    </location>
</feature>
<accession>A0A9P7NC40</accession>
<dbReference type="EMBL" id="SRPW01001091">
    <property type="protein sequence ID" value="KAG6007395.1"/>
    <property type="molecule type" value="Genomic_DNA"/>
</dbReference>
<evidence type="ECO:0000256" key="1">
    <source>
        <dbReference type="SAM" id="MobiDB-lite"/>
    </source>
</evidence>
<protein>
    <submittedName>
        <fullName evidence="2">Uncharacterized protein</fullName>
    </submittedName>
</protein>
<name>A0A9P7NC40_9HYPO</name>
<proteinExistence type="predicted"/>
<organism evidence="2 3">
    <name type="scientific">Claviceps pusilla</name>
    <dbReference type="NCBI Taxonomy" id="123648"/>
    <lineage>
        <taxon>Eukaryota</taxon>
        <taxon>Fungi</taxon>
        <taxon>Dikarya</taxon>
        <taxon>Ascomycota</taxon>
        <taxon>Pezizomycotina</taxon>
        <taxon>Sordariomycetes</taxon>
        <taxon>Hypocreomycetidae</taxon>
        <taxon>Hypocreales</taxon>
        <taxon>Clavicipitaceae</taxon>
        <taxon>Claviceps</taxon>
    </lineage>
</organism>
<comment type="caution">
    <text evidence="2">The sequence shown here is derived from an EMBL/GenBank/DDBJ whole genome shotgun (WGS) entry which is preliminary data.</text>
</comment>
<feature type="compositionally biased region" description="Polar residues" evidence="1">
    <location>
        <begin position="97"/>
        <end position="107"/>
    </location>
</feature>
<feature type="compositionally biased region" description="Polar residues" evidence="1">
    <location>
        <begin position="157"/>
        <end position="169"/>
    </location>
</feature>
<feature type="region of interest" description="Disordered" evidence="1">
    <location>
        <begin position="1"/>
        <end position="320"/>
    </location>
</feature>
<sequence>MTNAHGSVIDKDEITDKGVSCHPSLGAASQGIRPLPAVCPPSPVHTTGKEQAKTADKPVDKPMDETPSSLDAKGANGTVGGNVGHKLGAPKPVEVTSVPQTPLNGCSTPAGGTPRPELKITEEPAPSAAEPDIDPIIEPIVKRDDEVPKASPAASAPQGNRGQSPPLTESHQESEAPQAVNESVLPKVSESCSQEESAAVKAPELGAKEPTVNGIAGTDEPPLKSQAPVTGRKRKLDEPSDSGTAKLAENPPATQNAASTGKKRKLDKASSIQPMADDPATAANDPARPSLKTVRRKREKKPWTVGRTDRKTRSQGPVDL</sequence>
<evidence type="ECO:0000313" key="3">
    <source>
        <dbReference type="Proteomes" id="UP000748025"/>
    </source>
</evidence>
<evidence type="ECO:0000313" key="2">
    <source>
        <dbReference type="EMBL" id="KAG6007395.1"/>
    </source>
</evidence>
<reference evidence="2" key="1">
    <citation type="journal article" date="2020" name="bioRxiv">
        <title>Whole genome comparisons of ergot fungi reveals the divergence and evolution of species within the genus Claviceps are the result of varying mechanisms driving genome evolution and host range expansion.</title>
        <authorList>
            <person name="Wyka S.A."/>
            <person name="Mondo S.J."/>
            <person name="Liu M."/>
            <person name="Dettman J."/>
            <person name="Nalam V."/>
            <person name="Broders K.D."/>
        </authorList>
    </citation>
    <scope>NUCLEOTIDE SEQUENCE</scope>
    <source>
        <strain evidence="2">CCC 602</strain>
    </source>
</reference>
<feature type="compositionally biased region" description="Low complexity" evidence="1">
    <location>
        <begin position="274"/>
        <end position="287"/>
    </location>
</feature>
<dbReference type="Proteomes" id="UP000748025">
    <property type="component" value="Unassembled WGS sequence"/>
</dbReference>
<keyword evidence="3" id="KW-1185">Reference proteome</keyword>
<dbReference type="OrthoDB" id="4961385at2759"/>
<gene>
    <name evidence="2" type="ORF">E4U43_000328</name>
</gene>